<dbReference type="GO" id="GO:0006952">
    <property type="term" value="P:defense response"/>
    <property type="evidence" value="ECO:0007669"/>
    <property type="project" value="UniProtKB-KW"/>
</dbReference>
<dbReference type="InterPro" id="IPR001611">
    <property type="entry name" value="Leu-rich_rpt"/>
</dbReference>
<evidence type="ECO:0000256" key="2">
    <source>
        <dbReference type="ARBA" id="ARBA00022614"/>
    </source>
</evidence>
<dbReference type="InterPro" id="IPR000157">
    <property type="entry name" value="TIR_dom"/>
</dbReference>
<proteinExistence type="predicted"/>
<feature type="region of interest" description="Disordered" evidence="8">
    <location>
        <begin position="1070"/>
        <end position="1094"/>
    </location>
</feature>
<reference evidence="10 11" key="1">
    <citation type="submission" date="2014-04" db="EMBL/GenBank/DDBJ databases">
        <authorList>
            <consortium name="International Citrus Genome Consortium"/>
            <person name="Gmitter F."/>
            <person name="Chen C."/>
            <person name="Farmerie W."/>
            <person name="Harkins T."/>
            <person name="Desany B."/>
            <person name="Mohiuddin M."/>
            <person name="Kodira C."/>
            <person name="Borodovsky M."/>
            <person name="Lomsadze A."/>
            <person name="Burns P."/>
            <person name="Jenkins J."/>
            <person name="Prochnik S."/>
            <person name="Shu S."/>
            <person name="Chapman J."/>
            <person name="Pitluck S."/>
            <person name="Schmutz J."/>
            <person name="Rokhsar D."/>
        </authorList>
    </citation>
    <scope>NUCLEOTIDE SEQUENCE</scope>
</reference>
<dbReference type="Pfam" id="PF01582">
    <property type="entry name" value="TIR"/>
    <property type="match status" value="1"/>
</dbReference>
<dbReference type="Pfam" id="PF23282">
    <property type="entry name" value="WHD_ROQ1"/>
    <property type="match status" value="1"/>
</dbReference>
<dbReference type="EMBL" id="KK787052">
    <property type="protein sequence ID" value="KDO39045.1"/>
    <property type="molecule type" value="Genomic_DNA"/>
</dbReference>
<dbReference type="Gene3D" id="1.10.8.430">
    <property type="entry name" value="Helical domain of apoptotic protease-activating factors"/>
    <property type="match status" value="1"/>
</dbReference>
<evidence type="ECO:0000256" key="8">
    <source>
        <dbReference type="SAM" id="MobiDB-lite"/>
    </source>
</evidence>
<gene>
    <name evidence="10" type="ORF">CISIN_1g001348mg</name>
</gene>
<organism evidence="10 11">
    <name type="scientific">Citrus sinensis</name>
    <name type="common">Sweet orange</name>
    <name type="synonym">Citrus aurantium var. sinensis</name>
    <dbReference type="NCBI Taxonomy" id="2711"/>
    <lineage>
        <taxon>Eukaryota</taxon>
        <taxon>Viridiplantae</taxon>
        <taxon>Streptophyta</taxon>
        <taxon>Embryophyta</taxon>
        <taxon>Tracheophyta</taxon>
        <taxon>Spermatophyta</taxon>
        <taxon>Magnoliopsida</taxon>
        <taxon>eudicotyledons</taxon>
        <taxon>Gunneridae</taxon>
        <taxon>Pentapetalae</taxon>
        <taxon>rosids</taxon>
        <taxon>malvids</taxon>
        <taxon>Sapindales</taxon>
        <taxon>Rutaceae</taxon>
        <taxon>Aurantioideae</taxon>
        <taxon>Citrus</taxon>
    </lineage>
</organism>
<dbReference type="InterPro" id="IPR045344">
    <property type="entry name" value="C-JID"/>
</dbReference>
<evidence type="ECO:0000256" key="3">
    <source>
        <dbReference type="ARBA" id="ARBA00022737"/>
    </source>
</evidence>
<sequence>MNGQKVLPVFYHVDPSDVRKQTGRVGDAFVVHEKQFREMPEKVQKWRAVLTEASNLSGWDSKKIRPEAKLVDEIVKDILKKLNYFSVSSDFEGLIGLDARIERIKSLLCIGLPNIQIMGIWGMGGIGKTTIAGVLFNQISRKFESKCFMANVREESEKGGGLVHLRDRLLSQILDESIRIETPYIPHYIRERLQCMKVFIVLDDVNKFRQLEYLAGGLDRFGLGSRIIVTSRDKQVLEKYGVDHIYEVEELNNIEALELFCKYAFRQNHHPQDLMVISGRVVDYARGNPLAIKVLASFFHRKSKLDWEIALQNLKQISGPEILAVLKISYDELNWEAKNLFLDIACFFKGEDINFVTLILDNHYSVHYGLSVLVDKSLVRISRNKLEMHDLLQDMGREIVSQESEKEPGKRSRLWYHEDIYHVLKKNKGTDTIEGIFLDLSKIRDINLNPQAFANMPNLRFLKFYMPKLFGISDMVCKLHLPQGLQYLSDELRYLHWHGYPLKMLPSNFTPENLIELNLLYSRIEQLWKGKKGCKSLRCFPNNIHFRSPISLNFSYCVNFKEFPQISGNVRELYLRGTPIEYVPSSIDCLAKLEYLDLGHCTILESISTSICKLKSLLKLCLDNCSKLESFPEILEKMGCLEDIDLEGTAITELPSSIEYLGGLTTLNLTGCSKLDNLPENLGNLKSLKMLCANESAISQLPSSITNLNELQVVWCSGCRGLILPPSFSGLSYLTELDLSCCNLIEIPQDIGCLSLLRSLDLRKNNFEYLPASMKHLSKLKSLDLSCCNMLQSLPELPLQLKFLQAKDCKQLQSLPEIPSCLEMVDVCKLETLYELPQSFLEFGTEFMFTNCLNLNKSACNKLTDSQLRVQQMATASLRLCYEKKFRTPHGISICLPGSETPDWFSYQSSGSLLTIQLQQHSCNRRFIGFAYCAVIGSEEVNDGAGYHFGVKCSYDFETRTSCETKSDDRICYLSAATDNMDELIELDHILLGFVPCLDVSLPNGDHQTAASFKFSLYNASTNNPIGHKVKCCGVCPLYTNPNKTQSHIYAENAVTLNEEFYNDYEYHDKASTSESGRSDNKEMEPNPKRICRE</sequence>
<accession>A0A067DBW2</accession>
<dbReference type="InterPro" id="IPR044974">
    <property type="entry name" value="Disease_R_plants"/>
</dbReference>
<dbReference type="InterPro" id="IPR027417">
    <property type="entry name" value="P-loop_NTPase"/>
</dbReference>
<dbReference type="InterPro" id="IPR042197">
    <property type="entry name" value="Apaf_helical"/>
</dbReference>
<dbReference type="Pfam" id="PF20160">
    <property type="entry name" value="C-JID"/>
    <property type="match status" value="1"/>
</dbReference>
<dbReference type="InterPro" id="IPR036390">
    <property type="entry name" value="WH_DNA-bd_sf"/>
</dbReference>
<dbReference type="SUPFAM" id="SSF46785">
    <property type="entry name" value="Winged helix' DNA-binding domain"/>
    <property type="match status" value="1"/>
</dbReference>
<dbReference type="SUPFAM" id="SSF52540">
    <property type="entry name" value="P-loop containing nucleoside triphosphate hydrolases"/>
    <property type="match status" value="1"/>
</dbReference>
<dbReference type="Gene3D" id="3.80.10.10">
    <property type="entry name" value="Ribonuclease Inhibitor"/>
    <property type="match status" value="2"/>
</dbReference>
<dbReference type="GO" id="GO:0061809">
    <property type="term" value="F:NAD+ nucleosidase activity, cyclic ADP-ribose generating"/>
    <property type="evidence" value="ECO:0007669"/>
    <property type="project" value="UniProtKB-EC"/>
</dbReference>
<dbReference type="InterPro" id="IPR002182">
    <property type="entry name" value="NB-ARC"/>
</dbReference>
<dbReference type="Gene3D" id="3.40.50.10140">
    <property type="entry name" value="Toll/interleukin-1 receptor homology (TIR) domain"/>
    <property type="match status" value="1"/>
</dbReference>
<evidence type="ECO:0000256" key="1">
    <source>
        <dbReference type="ARBA" id="ARBA00011982"/>
    </source>
</evidence>
<dbReference type="InterPro" id="IPR032675">
    <property type="entry name" value="LRR_dom_sf"/>
</dbReference>
<dbReference type="PANTHER" id="PTHR11017:SF574">
    <property type="entry name" value="ADP-RIBOSYL CYCLASE_CYCLIC ADP-RIBOSE HYDROLASE"/>
    <property type="match status" value="1"/>
</dbReference>
<dbReference type="Pfam" id="PF00931">
    <property type="entry name" value="NB-ARC"/>
    <property type="match status" value="1"/>
</dbReference>
<dbReference type="InterPro" id="IPR058192">
    <property type="entry name" value="WHD_ROQ1-like"/>
</dbReference>
<dbReference type="SUPFAM" id="SSF52200">
    <property type="entry name" value="Toll/Interleukin receptor TIR domain"/>
    <property type="match status" value="1"/>
</dbReference>
<evidence type="ECO:0000256" key="4">
    <source>
        <dbReference type="ARBA" id="ARBA00022801"/>
    </source>
</evidence>
<dbReference type="SMR" id="A0A067DBW2"/>
<dbReference type="Pfam" id="PF23286">
    <property type="entry name" value="LRR_13"/>
    <property type="match status" value="1"/>
</dbReference>
<name>A0A067DBW2_CITSI</name>
<evidence type="ECO:0000256" key="6">
    <source>
        <dbReference type="ARBA" id="ARBA00023027"/>
    </source>
</evidence>
<dbReference type="InterPro" id="IPR003591">
    <property type="entry name" value="Leu-rich_rpt_typical-subtyp"/>
</dbReference>
<evidence type="ECO:0000256" key="7">
    <source>
        <dbReference type="ARBA" id="ARBA00047304"/>
    </source>
</evidence>
<dbReference type="SUPFAM" id="SSF52058">
    <property type="entry name" value="L domain-like"/>
    <property type="match status" value="2"/>
</dbReference>
<dbReference type="AlphaFoldDB" id="A0A067DBW2"/>
<keyword evidence="11" id="KW-1185">Reference proteome</keyword>
<feature type="domain" description="TIR" evidence="9">
    <location>
        <begin position="1"/>
        <end position="82"/>
    </location>
</feature>
<keyword evidence="4" id="KW-0378">Hydrolase</keyword>
<dbReference type="InterPro" id="IPR035897">
    <property type="entry name" value="Toll_tir_struct_dom_sf"/>
</dbReference>
<dbReference type="PROSITE" id="PS51450">
    <property type="entry name" value="LRR"/>
    <property type="match status" value="1"/>
</dbReference>
<dbReference type="Proteomes" id="UP000027120">
    <property type="component" value="Unassembled WGS sequence"/>
</dbReference>
<evidence type="ECO:0000313" key="10">
    <source>
        <dbReference type="EMBL" id="KDO39045.1"/>
    </source>
</evidence>
<dbReference type="PROSITE" id="PS50104">
    <property type="entry name" value="TIR"/>
    <property type="match status" value="1"/>
</dbReference>
<evidence type="ECO:0000256" key="5">
    <source>
        <dbReference type="ARBA" id="ARBA00022821"/>
    </source>
</evidence>
<dbReference type="GO" id="GO:0007165">
    <property type="term" value="P:signal transduction"/>
    <property type="evidence" value="ECO:0007669"/>
    <property type="project" value="InterPro"/>
</dbReference>
<dbReference type="GO" id="GO:0043531">
    <property type="term" value="F:ADP binding"/>
    <property type="evidence" value="ECO:0007669"/>
    <property type="project" value="InterPro"/>
</dbReference>
<protein>
    <recommendedName>
        <fullName evidence="1">ADP-ribosyl cyclase/cyclic ADP-ribose hydrolase</fullName>
        <ecNumber evidence="1">3.2.2.6</ecNumber>
    </recommendedName>
</protein>
<keyword evidence="3" id="KW-0677">Repeat</keyword>
<comment type="catalytic activity">
    <reaction evidence="7">
        <text>NAD(+) + H2O = ADP-D-ribose + nicotinamide + H(+)</text>
        <dbReference type="Rhea" id="RHEA:16301"/>
        <dbReference type="ChEBI" id="CHEBI:15377"/>
        <dbReference type="ChEBI" id="CHEBI:15378"/>
        <dbReference type="ChEBI" id="CHEBI:17154"/>
        <dbReference type="ChEBI" id="CHEBI:57540"/>
        <dbReference type="ChEBI" id="CHEBI:57967"/>
        <dbReference type="EC" id="3.2.2.6"/>
    </reaction>
    <physiologicalReaction direction="left-to-right" evidence="7">
        <dbReference type="Rhea" id="RHEA:16302"/>
    </physiologicalReaction>
</comment>
<dbReference type="PANTHER" id="PTHR11017">
    <property type="entry name" value="LEUCINE-RICH REPEAT-CONTAINING PROTEIN"/>
    <property type="match status" value="1"/>
</dbReference>
<keyword evidence="5" id="KW-0611">Plant defense</keyword>
<dbReference type="PRINTS" id="PR00364">
    <property type="entry name" value="DISEASERSIST"/>
</dbReference>
<dbReference type="Gene3D" id="3.40.50.300">
    <property type="entry name" value="P-loop containing nucleotide triphosphate hydrolases"/>
    <property type="match status" value="1"/>
</dbReference>
<keyword evidence="6" id="KW-0520">NAD</keyword>
<dbReference type="InterPro" id="IPR058546">
    <property type="entry name" value="RPS4B/Roq1-like_LRR"/>
</dbReference>
<evidence type="ECO:0000259" key="9">
    <source>
        <dbReference type="PROSITE" id="PS50104"/>
    </source>
</evidence>
<evidence type="ECO:0000313" key="11">
    <source>
        <dbReference type="Proteomes" id="UP000027120"/>
    </source>
</evidence>
<dbReference type="EC" id="3.2.2.6" evidence="1"/>
<dbReference type="SMART" id="SM00369">
    <property type="entry name" value="LRR_TYP"/>
    <property type="match status" value="6"/>
</dbReference>
<keyword evidence="2" id="KW-0433">Leucine-rich repeat</keyword>